<dbReference type="GO" id="GO:0003743">
    <property type="term" value="F:translation initiation factor activity"/>
    <property type="evidence" value="ECO:0007669"/>
    <property type="project" value="UniProtKB-KW"/>
</dbReference>
<reference evidence="5 6" key="1">
    <citation type="submission" date="2021-06" db="EMBL/GenBank/DDBJ databases">
        <title>Caerostris extrusa draft genome.</title>
        <authorList>
            <person name="Kono N."/>
            <person name="Arakawa K."/>
        </authorList>
    </citation>
    <scope>NUCLEOTIDE SEQUENCE [LARGE SCALE GENOMIC DNA]</scope>
</reference>
<evidence type="ECO:0000256" key="1">
    <source>
        <dbReference type="ARBA" id="ARBA00022490"/>
    </source>
</evidence>
<dbReference type="InterPro" id="IPR013906">
    <property type="entry name" value="eIF3j"/>
</dbReference>
<dbReference type="Gene3D" id="1.10.246.60">
    <property type="entry name" value="Eukaryotic translation initiation factor 3 like domains"/>
    <property type="match status" value="1"/>
</dbReference>
<evidence type="ECO:0000256" key="3">
    <source>
        <dbReference type="ARBA" id="ARBA00022917"/>
    </source>
</evidence>
<dbReference type="EMBL" id="BPLR01006395">
    <property type="protein sequence ID" value="GIY09524.1"/>
    <property type="molecule type" value="Genomic_DNA"/>
</dbReference>
<evidence type="ECO:0000256" key="2">
    <source>
        <dbReference type="ARBA" id="ARBA00022540"/>
    </source>
</evidence>
<protein>
    <submittedName>
        <fullName evidence="5">Eukaryotic translation initiation factor 3 subunit J</fullName>
    </submittedName>
</protein>
<evidence type="ECO:0000256" key="4">
    <source>
        <dbReference type="SAM" id="MobiDB-lite"/>
    </source>
</evidence>
<comment type="caution">
    <text evidence="5">The sequence shown here is derived from an EMBL/GenBank/DDBJ whole genome shotgun (WGS) entry which is preliminary data.</text>
</comment>
<dbReference type="Pfam" id="PF08597">
    <property type="entry name" value="eIF3_subunit"/>
    <property type="match status" value="1"/>
</dbReference>
<dbReference type="AlphaFoldDB" id="A0AAV4QL04"/>
<keyword evidence="6" id="KW-1185">Reference proteome</keyword>
<evidence type="ECO:0000313" key="6">
    <source>
        <dbReference type="Proteomes" id="UP001054945"/>
    </source>
</evidence>
<dbReference type="PANTHER" id="PTHR21681">
    <property type="entry name" value="EUKARYOTIC TRANSLATION INITIATION FACTOR 3 SUBUNIT J"/>
    <property type="match status" value="1"/>
</dbReference>
<dbReference type="InterPro" id="IPR023194">
    <property type="entry name" value="eIF3-like_dom_sf"/>
</dbReference>
<dbReference type="PANTHER" id="PTHR21681:SF0">
    <property type="entry name" value="EUKARYOTIC TRANSLATION INITIATION FACTOR 3 SUBUNIT J"/>
    <property type="match status" value="1"/>
</dbReference>
<feature type="region of interest" description="Disordered" evidence="4">
    <location>
        <begin position="1"/>
        <end position="79"/>
    </location>
</feature>
<organism evidence="5 6">
    <name type="scientific">Caerostris extrusa</name>
    <name type="common">Bark spider</name>
    <name type="synonym">Caerostris bankana</name>
    <dbReference type="NCBI Taxonomy" id="172846"/>
    <lineage>
        <taxon>Eukaryota</taxon>
        <taxon>Metazoa</taxon>
        <taxon>Ecdysozoa</taxon>
        <taxon>Arthropoda</taxon>
        <taxon>Chelicerata</taxon>
        <taxon>Arachnida</taxon>
        <taxon>Araneae</taxon>
        <taxon>Araneomorphae</taxon>
        <taxon>Entelegynae</taxon>
        <taxon>Araneoidea</taxon>
        <taxon>Araneidae</taxon>
        <taxon>Caerostris</taxon>
    </lineage>
</organism>
<keyword evidence="3" id="KW-0648">Protein biosynthesis</keyword>
<keyword evidence="1" id="KW-0963">Cytoplasm</keyword>
<sequence>MADSDNDWENDDFVPTLKKPVVTDKWEGEDEDDNVKDNWDDEDEEKEKEEKSEQTVVATQPKKKKTLAQAIAEKEEKRRKEIEEKMKLLEIEKNLTPQERLAHKLKQQKLQEEADLQLAKETFGVTDEPVTGIDQMIPSSREDFDTFRKLLVDKISQNESAPHFYSFLEELCRDLCLNLPPDEIKKSQAKAGKKKSKKATLNLGKDDFTIMDFADEYEDCI</sequence>
<dbReference type="Proteomes" id="UP001054945">
    <property type="component" value="Unassembled WGS sequence"/>
</dbReference>
<gene>
    <name evidence="5" type="primary">eif3j</name>
    <name evidence="5" type="ORF">CEXT_367811</name>
</gene>
<proteinExistence type="predicted"/>
<accession>A0AAV4QL04</accession>
<keyword evidence="2 5" id="KW-0396">Initiation factor</keyword>
<evidence type="ECO:0000313" key="5">
    <source>
        <dbReference type="EMBL" id="GIY09524.1"/>
    </source>
</evidence>
<dbReference type="GO" id="GO:0005852">
    <property type="term" value="C:eukaryotic translation initiation factor 3 complex"/>
    <property type="evidence" value="ECO:0007669"/>
    <property type="project" value="InterPro"/>
</dbReference>
<feature type="compositionally biased region" description="Acidic residues" evidence="4">
    <location>
        <begin position="1"/>
        <end position="12"/>
    </location>
</feature>
<feature type="compositionally biased region" description="Acidic residues" evidence="4">
    <location>
        <begin position="27"/>
        <end position="47"/>
    </location>
</feature>
<name>A0AAV4QL04_CAEEX</name>